<dbReference type="AlphaFoldDB" id="C0QEU5"/>
<dbReference type="RefSeq" id="WP_015904205.1">
    <property type="nucleotide sequence ID" value="NC_012108.1"/>
</dbReference>
<dbReference type="PANTHER" id="PTHR43191:SF2">
    <property type="entry name" value="RRNA METHYLTRANSFERASE 3, MITOCHONDRIAL"/>
    <property type="match status" value="1"/>
</dbReference>
<evidence type="ECO:0000259" key="3">
    <source>
        <dbReference type="Pfam" id="PF00588"/>
    </source>
</evidence>
<dbReference type="InterPro" id="IPR029026">
    <property type="entry name" value="tRNA_m1G_MTases_N"/>
</dbReference>
<dbReference type="GO" id="GO:0032259">
    <property type="term" value="P:methylation"/>
    <property type="evidence" value="ECO:0007669"/>
    <property type="project" value="UniProtKB-KW"/>
</dbReference>
<accession>C0QEU5</accession>
<dbReference type="CDD" id="cd18098">
    <property type="entry name" value="SpoU-like"/>
    <property type="match status" value="1"/>
</dbReference>
<evidence type="ECO:0000256" key="1">
    <source>
        <dbReference type="ARBA" id="ARBA00022603"/>
    </source>
</evidence>
<dbReference type="STRING" id="177437.HRM2_23420"/>
<keyword evidence="1 4" id="KW-0489">Methyltransferase</keyword>
<dbReference type="Pfam" id="PF00588">
    <property type="entry name" value="SpoU_methylase"/>
    <property type="match status" value="1"/>
</dbReference>
<organism evidence="4 5">
    <name type="scientific">Desulforapulum autotrophicum (strain ATCC 43914 / DSM 3382 / VKM B-1955 / HRM2)</name>
    <name type="common">Desulfobacterium autotrophicum</name>
    <dbReference type="NCBI Taxonomy" id="177437"/>
    <lineage>
        <taxon>Bacteria</taxon>
        <taxon>Pseudomonadati</taxon>
        <taxon>Thermodesulfobacteriota</taxon>
        <taxon>Desulfobacteria</taxon>
        <taxon>Desulfobacterales</taxon>
        <taxon>Desulfobacteraceae</taxon>
        <taxon>Desulforapulum</taxon>
    </lineage>
</organism>
<keyword evidence="2" id="KW-0808">Transferase</keyword>
<dbReference type="PANTHER" id="PTHR43191">
    <property type="entry name" value="RRNA METHYLTRANSFERASE 3"/>
    <property type="match status" value="1"/>
</dbReference>
<reference evidence="4 5" key="1">
    <citation type="journal article" date="2009" name="Environ. Microbiol.">
        <title>Genome sequence of Desulfobacterium autotrophicum HRM2, a marine sulfate reducer oxidizing organic carbon completely to carbon dioxide.</title>
        <authorList>
            <person name="Strittmatter A.W."/>
            <person name="Liesegang H."/>
            <person name="Rabus R."/>
            <person name="Decker I."/>
            <person name="Amann J."/>
            <person name="Andres S."/>
            <person name="Henne A."/>
            <person name="Fricke W.F."/>
            <person name="Martinez-Arias R."/>
            <person name="Bartels D."/>
            <person name="Goesmann A."/>
            <person name="Krause L."/>
            <person name="Puehler A."/>
            <person name="Klenk H.P."/>
            <person name="Richter M."/>
            <person name="Schuler M."/>
            <person name="Gloeckner F.O."/>
            <person name="Meyerdierks A."/>
            <person name="Gottschalk G."/>
            <person name="Amann R."/>
        </authorList>
    </citation>
    <scope>NUCLEOTIDE SEQUENCE [LARGE SCALE GENOMIC DNA]</scope>
    <source>
        <strain evidence="5">ATCC 43914 / DSM 3382 / HRM2</strain>
    </source>
</reference>
<dbReference type="OrthoDB" id="9785673at2"/>
<dbReference type="Proteomes" id="UP000000442">
    <property type="component" value="Chromosome"/>
</dbReference>
<evidence type="ECO:0000256" key="2">
    <source>
        <dbReference type="ARBA" id="ARBA00022679"/>
    </source>
</evidence>
<dbReference type="SUPFAM" id="SSF75217">
    <property type="entry name" value="alpha/beta knot"/>
    <property type="match status" value="1"/>
</dbReference>
<evidence type="ECO:0000313" key="5">
    <source>
        <dbReference type="Proteomes" id="UP000000442"/>
    </source>
</evidence>
<gene>
    <name evidence="4" type="ordered locus">HRM2_23420</name>
</gene>
<dbReference type="GO" id="GO:0008173">
    <property type="term" value="F:RNA methyltransferase activity"/>
    <property type="evidence" value="ECO:0007669"/>
    <property type="project" value="InterPro"/>
</dbReference>
<dbReference type="InterPro" id="IPR029028">
    <property type="entry name" value="Alpha/beta_knot_MTases"/>
</dbReference>
<dbReference type="GO" id="GO:0003723">
    <property type="term" value="F:RNA binding"/>
    <property type="evidence" value="ECO:0007669"/>
    <property type="project" value="InterPro"/>
</dbReference>
<dbReference type="InterPro" id="IPR001537">
    <property type="entry name" value="SpoU_MeTrfase"/>
</dbReference>
<dbReference type="eggNOG" id="COG0566">
    <property type="taxonomic scope" value="Bacteria"/>
</dbReference>
<sequence length="161" mass="18093">MSRVKQKYKQDGFYGIGLIHSVKGLNIGTLWRSAYILGASFIFTIGNRYSRQPGDVTRTWTRIPLFHHDTFEDFYSHLPHDTRLIGVEMGDTAVALDRFDHPSRAVYLLGNEQLGLSPGVMEKCHRLVKLPGAFSLNVAVAGSLVMYDRVSKISHAFPGRL</sequence>
<dbReference type="KEGG" id="dat:HRM2_23420"/>
<feature type="domain" description="tRNA/rRNA methyltransferase SpoU type" evidence="3">
    <location>
        <begin position="25"/>
        <end position="147"/>
    </location>
</feature>
<dbReference type="Gene3D" id="3.40.1280.10">
    <property type="match status" value="1"/>
</dbReference>
<proteinExistence type="predicted"/>
<dbReference type="GO" id="GO:0006396">
    <property type="term" value="P:RNA processing"/>
    <property type="evidence" value="ECO:0007669"/>
    <property type="project" value="InterPro"/>
</dbReference>
<keyword evidence="5" id="KW-1185">Reference proteome</keyword>
<dbReference type="HOGENOM" id="CLU_095692_2_0_7"/>
<dbReference type="InterPro" id="IPR051259">
    <property type="entry name" value="rRNA_Methyltransferase"/>
</dbReference>
<name>C0QEU5_DESAH</name>
<protein>
    <submittedName>
        <fullName evidence="4">rRNA methylase-family protein</fullName>
    </submittedName>
</protein>
<evidence type="ECO:0000313" key="4">
    <source>
        <dbReference type="EMBL" id="ACN15437.1"/>
    </source>
</evidence>
<dbReference type="EMBL" id="CP001087">
    <property type="protein sequence ID" value="ACN15437.1"/>
    <property type="molecule type" value="Genomic_DNA"/>
</dbReference>